<organism evidence="3 4">
    <name type="scientific">Phrynosoma platyrhinos</name>
    <name type="common">Desert horned lizard</name>
    <dbReference type="NCBI Taxonomy" id="52577"/>
    <lineage>
        <taxon>Eukaryota</taxon>
        <taxon>Metazoa</taxon>
        <taxon>Chordata</taxon>
        <taxon>Craniata</taxon>
        <taxon>Vertebrata</taxon>
        <taxon>Euteleostomi</taxon>
        <taxon>Lepidosauria</taxon>
        <taxon>Squamata</taxon>
        <taxon>Bifurcata</taxon>
        <taxon>Unidentata</taxon>
        <taxon>Episquamata</taxon>
        <taxon>Toxicofera</taxon>
        <taxon>Iguania</taxon>
        <taxon>Phrynosomatidae</taxon>
        <taxon>Phrynosomatinae</taxon>
        <taxon>Phrynosoma</taxon>
    </lineage>
</organism>
<sequence length="151" mass="16994">MPTPDFGVFQAAQTQQLLFSRFLCTPLASQCPPEGRPQGDTPANAIEEELFFLQSTAQQLRQTAQQQKEQIRTDQETIRELTTKLSRCENGLELTFQDSPASSSSSSHWGVPRPDTMGDLPWDSPAMIHELEEAVRTIKDRIDKIEGYGRL</sequence>
<reference evidence="3 4" key="1">
    <citation type="journal article" date="2022" name="Gigascience">
        <title>A chromosome-level genome assembly and annotation of the desert horned lizard, Phrynosoma platyrhinos, provides insight into chromosomal rearrangements among reptiles.</title>
        <authorList>
            <person name="Koochekian N."/>
            <person name="Ascanio A."/>
            <person name="Farleigh K."/>
            <person name="Card D.C."/>
            <person name="Schield D.R."/>
            <person name="Castoe T.A."/>
            <person name="Jezkova T."/>
        </authorList>
    </citation>
    <scope>NUCLEOTIDE SEQUENCE [LARGE SCALE GENOMIC DNA]</scope>
    <source>
        <strain evidence="3">NK-2021</strain>
    </source>
</reference>
<name>A0ABQ7SHX7_PHRPL</name>
<keyword evidence="4" id="KW-1185">Reference proteome</keyword>
<proteinExistence type="predicted"/>
<evidence type="ECO:0000256" key="1">
    <source>
        <dbReference type="SAM" id="Coils"/>
    </source>
</evidence>
<feature type="coiled-coil region" evidence="1">
    <location>
        <begin position="43"/>
        <end position="84"/>
    </location>
</feature>
<dbReference type="EMBL" id="JAIPUX010005290">
    <property type="protein sequence ID" value="KAH0616883.1"/>
    <property type="molecule type" value="Genomic_DNA"/>
</dbReference>
<evidence type="ECO:0000313" key="3">
    <source>
        <dbReference type="EMBL" id="KAH0616883.1"/>
    </source>
</evidence>
<dbReference type="Proteomes" id="UP000826234">
    <property type="component" value="Unassembled WGS sequence"/>
</dbReference>
<gene>
    <name evidence="3" type="ORF">JD844_028333</name>
</gene>
<protein>
    <submittedName>
        <fullName evidence="3">Uncharacterized protein</fullName>
    </submittedName>
</protein>
<comment type="caution">
    <text evidence="3">The sequence shown here is derived from an EMBL/GenBank/DDBJ whole genome shotgun (WGS) entry which is preliminary data.</text>
</comment>
<feature type="region of interest" description="Disordered" evidence="2">
    <location>
        <begin position="93"/>
        <end position="123"/>
    </location>
</feature>
<accession>A0ABQ7SHX7</accession>
<evidence type="ECO:0000313" key="4">
    <source>
        <dbReference type="Proteomes" id="UP000826234"/>
    </source>
</evidence>
<evidence type="ECO:0000256" key="2">
    <source>
        <dbReference type="SAM" id="MobiDB-lite"/>
    </source>
</evidence>
<keyword evidence="1" id="KW-0175">Coiled coil</keyword>